<reference evidence="3" key="1">
    <citation type="submission" date="2023-08" db="EMBL/GenBank/DDBJ databases">
        <title>Black Yeasts Isolated from many extreme environments.</title>
        <authorList>
            <person name="Coleine C."/>
            <person name="Stajich J.E."/>
            <person name="Selbmann L."/>
        </authorList>
    </citation>
    <scope>NUCLEOTIDE SEQUENCE</scope>
    <source>
        <strain evidence="3">CCFEE 5810</strain>
    </source>
</reference>
<evidence type="ECO:0000256" key="2">
    <source>
        <dbReference type="SAM" id="MobiDB-lite"/>
    </source>
</evidence>
<feature type="compositionally biased region" description="Basic and acidic residues" evidence="2">
    <location>
        <begin position="18"/>
        <end position="30"/>
    </location>
</feature>
<feature type="compositionally biased region" description="Basic and acidic residues" evidence="2">
    <location>
        <begin position="65"/>
        <end position="82"/>
    </location>
</feature>
<proteinExistence type="predicted"/>
<feature type="region of interest" description="Disordered" evidence="2">
    <location>
        <begin position="1"/>
        <end position="120"/>
    </location>
</feature>
<feature type="compositionally biased region" description="Polar residues" evidence="2">
    <location>
        <begin position="285"/>
        <end position="297"/>
    </location>
</feature>
<evidence type="ECO:0000313" key="3">
    <source>
        <dbReference type="EMBL" id="KAK5689915.1"/>
    </source>
</evidence>
<feature type="coiled-coil region" evidence="1">
    <location>
        <begin position="234"/>
        <end position="265"/>
    </location>
</feature>
<feature type="compositionally biased region" description="Basic and acidic residues" evidence="2">
    <location>
        <begin position="109"/>
        <end position="120"/>
    </location>
</feature>
<accession>A0AAN7ZYP6</accession>
<dbReference type="Proteomes" id="UP001310594">
    <property type="component" value="Unassembled WGS sequence"/>
</dbReference>
<comment type="caution">
    <text evidence="3">The sequence shown here is derived from an EMBL/GenBank/DDBJ whole genome shotgun (WGS) entry which is preliminary data.</text>
</comment>
<dbReference type="AlphaFoldDB" id="A0AAN7ZYP6"/>
<evidence type="ECO:0000313" key="4">
    <source>
        <dbReference type="Proteomes" id="UP001310594"/>
    </source>
</evidence>
<organism evidence="3 4">
    <name type="scientific">Elasticomyces elasticus</name>
    <dbReference type="NCBI Taxonomy" id="574655"/>
    <lineage>
        <taxon>Eukaryota</taxon>
        <taxon>Fungi</taxon>
        <taxon>Dikarya</taxon>
        <taxon>Ascomycota</taxon>
        <taxon>Pezizomycotina</taxon>
        <taxon>Dothideomycetes</taxon>
        <taxon>Dothideomycetidae</taxon>
        <taxon>Mycosphaerellales</taxon>
        <taxon>Teratosphaeriaceae</taxon>
        <taxon>Elasticomyces</taxon>
    </lineage>
</organism>
<evidence type="ECO:0000256" key="1">
    <source>
        <dbReference type="SAM" id="Coils"/>
    </source>
</evidence>
<name>A0AAN7ZYP6_9PEZI</name>
<protein>
    <submittedName>
        <fullName evidence="3">Uncharacterized protein</fullName>
    </submittedName>
</protein>
<gene>
    <name evidence="3" type="ORF">LTR97_012675</name>
</gene>
<dbReference type="EMBL" id="JAVRQU010000028">
    <property type="protein sequence ID" value="KAK5689915.1"/>
    <property type="molecule type" value="Genomic_DNA"/>
</dbReference>
<keyword evidence="1" id="KW-0175">Coiled coil</keyword>
<feature type="region of interest" description="Disordered" evidence="2">
    <location>
        <begin position="269"/>
        <end position="297"/>
    </location>
</feature>
<sequence>MYQIAFGLQSEGTLKQPGRREVDKSSDRSAARPRASNHLTSTRRQHLLPAADIMPTTRSATVQPKLEEVKGTVTDSKKANESRKRKAPPEAASSKKRKTADTAAGSKPDASKKETVEKPSVDDADVITINRAPVLELWASCVAQFVYPELSWESCLSAGGAIASITAMAKGRSIGMMEKPDPSEAAMRREKRKEKAEHNELDEVDLISFHLKLKDGQAMVGDKPKKGNEIALRKKYSDEQYEKAKQAMQEALNEWKGKEDELNQQAFKMPNIPPGQKGWGRKGQLNLQNVKTTVKPD</sequence>